<name>A0ABQ7QTX6_PLUXY</name>
<reference evidence="1 2" key="1">
    <citation type="submission" date="2021-06" db="EMBL/GenBank/DDBJ databases">
        <title>A haploid diamondback moth (Plutella xylostella L.) genome assembly resolves 31 chromosomes and identifies a diamide resistance mutation.</title>
        <authorList>
            <person name="Ward C.M."/>
            <person name="Perry K.D."/>
            <person name="Baker G."/>
            <person name="Powis K."/>
            <person name="Heckel D.G."/>
            <person name="Baxter S.W."/>
        </authorList>
    </citation>
    <scope>NUCLEOTIDE SEQUENCE [LARGE SCALE GENOMIC DNA]</scope>
    <source>
        <strain evidence="1 2">LV</strain>
        <tissue evidence="1">Single pupa</tissue>
    </source>
</reference>
<dbReference type="Proteomes" id="UP000823941">
    <property type="component" value="Chromosome 8"/>
</dbReference>
<sequence>MLRISWVHKVTNEEVLRRVGRSRELTLTIKLKKTSYLGHVLRHDRYRLLQVIVMGKVEGKRRVGRRRKSWLRNVREWTGVASVEQLMRLAKNREEYAELTANLQ</sequence>
<proteinExistence type="predicted"/>
<gene>
    <name evidence="1" type="ORF">JYU34_005707</name>
</gene>
<comment type="caution">
    <text evidence="1">The sequence shown here is derived from an EMBL/GenBank/DDBJ whole genome shotgun (WGS) entry which is preliminary data.</text>
</comment>
<accession>A0ABQ7QTX6</accession>
<dbReference type="EMBL" id="JAHIBW010000008">
    <property type="protein sequence ID" value="KAG7308497.1"/>
    <property type="molecule type" value="Genomic_DNA"/>
</dbReference>
<organism evidence="1 2">
    <name type="scientific">Plutella xylostella</name>
    <name type="common">Diamondback moth</name>
    <name type="synonym">Plutella maculipennis</name>
    <dbReference type="NCBI Taxonomy" id="51655"/>
    <lineage>
        <taxon>Eukaryota</taxon>
        <taxon>Metazoa</taxon>
        <taxon>Ecdysozoa</taxon>
        <taxon>Arthropoda</taxon>
        <taxon>Hexapoda</taxon>
        <taxon>Insecta</taxon>
        <taxon>Pterygota</taxon>
        <taxon>Neoptera</taxon>
        <taxon>Endopterygota</taxon>
        <taxon>Lepidoptera</taxon>
        <taxon>Glossata</taxon>
        <taxon>Ditrysia</taxon>
        <taxon>Yponomeutoidea</taxon>
        <taxon>Plutellidae</taxon>
        <taxon>Plutella</taxon>
    </lineage>
</organism>
<evidence type="ECO:0000313" key="2">
    <source>
        <dbReference type="Proteomes" id="UP000823941"/>
    </source>
</evidence>
<keyword evidence="2" id="KW-1185">Reference proteome</keyword>
<evidence type="ECO:0000313" key="1">
    <source>
        <dbReference type="EMBL" id="KAG7308497.1"/>
    </source>
</evidence>
<protein>
    <submittedName>
        <fullName evidence="1">Uncharacterized protein</fullName>
    </submittedName>
</protein>